<evidence type="ECO:0000259" key="6">
    <source>
        <dbReference type="PROSITE" id="PS50850"/>
    </source>
</evidence>
<dbReference type="PANTHER" id="PTHR23501">
    <property type="entry name" value="MAJOR FACILITATOR SUPERFAMILY"/>
    <property type="match status" value="1"/>
</dbReference>
<feature type="domain" description="Major facilitator superfamily (MFS) profile" evidence="6">
    <location>
        <begin position="1"/>
        <end position="419"/>
    </location>
</feature>
<dbReference type="OMA" id="WIFFVNA"/>
<feature type="transmembrane region" description="Helical" evidence="5">
    <location>
        <begin position="289"/>
        <end position="309"/>
    </location>
</feature>
<sequence>MDSSIVATSLYIIARDFQSFASVNWVALAYTLSYLGCAVTFAQLSDVVGRRNAFIAAHVFFFAFSMACGFSRNLSLLIAFRALQGIGGSGLYALSMVIIPELCPQELQQHIGSLIGLVIAGSGVLGPILGGFLTEFASWRWVFWINGPIGIISLVIFLVAWPQAHHLPSRKSALWKDFDYIGSFLIIAASVLIVFAFQNIGESGSSSWRSAVFIGPVVGGGTGWLALVAWEAFAARRMHDGFSPAFPVDLFRNRTYAAAALSTLFLGYPYLLLVYSFPLKAQIVSSKSALISGIMLLPMLGASAIGSAVSGTENDGKALGFLTFAGFGFGLSTAAATILVAVEAPRKDHAAAQGILAQLRVLGGSLGISTSTVLVHAEAGKRYGPSPILGSKDAECPIDCGDRTVLQLDTFHSAYDEAFRKGMGEEPQAQGNTMDGSCPALIAARDKAAQLFTKRLTRGEYEKRNFMWMRCRFEQDKSYFDVGGSWPGPQGEHLKDFLTENTAPGYPVGPLLKFAFQHVNADEKGEGGWGDAYLWVMLPWLYAAVESKFGFRPMPLLRVVEPIVQFGQSVAEQENRTFYVIDCPTGRPEGKYFRGYGTEAKSDKAMASYFTGDPEHQWSTGGN</sequence>
<evidence type="ECO:0000313" key="9">
    <source>
        <dbReference type="Proteomes" id="UP000078240"/>
    </source>
</evidence>
<dbReference type="InterPro" id="IPR011701">
    <property type="entry name" value="MFS"/>
</dbReference>
<dbReference type="SUPFAM" id="SSF103473">
    <property type="entry name" value="MFS general substrate transporter"/>
    <property type="match status" value="1"/>
</dbReference>
<dbReference type="InterPro" id="IPR020846">
    <property type="entry name" value="MFS_dom"/>
</dbReference>
<feature type="transmembrane region" description="Helical" evidence="5">
    <location>
        <begin position="181"/>
        <end position="200"/>
    </location>
</feature>
<dbReference type="Proteomes" id="UP000078240">
    <property type="component" value="Unassembled WGS sequence"/>
</dbReference>
<feature type="transmembrane region" description="Helical" evidence="5">
    <location>
        <begin position="255"/>
        <end position="277"/>
    </location>
</feature>
<evidence type="ECO:0000256" key="3">
    <source>
        <dbReference type="ARBA" id="ARBA00022989"/>
    </source>
</evidence>
<keyword evidence="3 5" id="KW-1133">Transmembrane helix</keyword>
<organism evidence="7 9">
    <name type="scientific">Purpureocillium lilacinum</name>
    <name type="common">Paecilomyces lilacinus</name>
    <dbReference type="NCBI Taxonomy" id="33203"/>
    <lineage>
        <taxon>Eukaryota</taxon>
        <taxon>Fungi</taxon>
        <taxon>Dikarya</taxon>
        <taxon>Ascomycota</taxon>
        <taxon>Pezizomycotina</taxon>
        <taxon>Sordariomycetes</taxon>
        <taxon>Hypocreomycetidae</taxon>
        <taxon>Hypocreales</taxon>
        <taxon>Ophiocordycipitaceae</taxon>
        <taxon>Purpureocillium</taxon>
    </lineage>
</organism>
<feature type="transmembrane region" description="Helical" evidence="5">
    <location>
        <begin position="111"/>
        <end position="134"/>
    </location>
</feature>
<dbReference type="GeneID" id="28891018"/>
<dbReference type="EMBL" id="LSBH01000009">
    <property type="protein sequence ID" value="OAQ74981.1"/>
    <property type="molecule type" value="Genomic_DNA"/>
</dbReference>
<comment type="caution">
    <text evidence="7">The sequence shown here is derived from an EMBL/GenBank/DDBJ whole genome shotgun (WGS) entry which is preliminary data.</text>
</comment>
<gene>
    <name evidence="7" type="ORF">VFPBJ_10276</name>
    <name evidence="8" type="ORF">VFPFJ_08896</name>
</gene>
<reference evidence="7 9" key="1">
    <citation type="submission" date="2016-01" db="EMBL/GenBank/DDBJ databases">
        <title>Biosynthesis of antibiotic leucinostatins and their inhibition on Phytophthora in bio-control Purpureocillium lilacinum.</title>
        <authorList>
            <person name="Wang G."/>
            <person name="Liu Z."/>
            <person name="Lin R."/>
            <person name="Li E."/>
            <person name="Mao Z."/>
            <person name="Ling J."/>
            <person name="Yin W."/>
            <person name="Xie B."/>
        </authorList>
    </citation>
    <scope>NUCLEOTIDE SEQUENCE [LARGE SCALE GENOMIC DNA]</scope>
    <source>
        <strain evidence="7">PLBJ-1</strain>
        <strain evidence="8">PLFJ-1</strain>
    </source>
</reference>
<dbReference type="KEGG" id="plj:28891018"/>
<dbReference type="PANTHER" id="PTHR23501:SF43">
    <property type="entry name" value="MULTIDRUG TRANSPORTER, PUTATIVE (AFU_ORTHOLOGUE AFUA_6G03040)-RELATED"/>
    <property type="match status" value="1"/>
</dbReference>
<feature type="transmembrane region" description="Helical" evidence="5">
    <location>
        <begin position="141"/>
        <end position="161"/>
    </location>
</feature>
<feature type="transmembrane region" description="Helical" evidence="5">
    <location>
        <begin position="78"/>
        <end position="99"/>
    </location>
</feature>
<dbReference type="EMBL" id="LSBI01000008">
    <property type="protein sequence ID" value="OAQ83093.1"/>
    <property type="molecule type" value="Genomic_DNA"/>
</dbReference>
<proteinExistence type="predicted"/>
<evidence type="ECO:0000313" key="8">
    <source>
        <dbReference type="EMBL" id="OAQ83093.1"/>
    </source>
</evidence>
<keyword evidence="4 5" id="KW-0472">Membrane</keyword>
<evidence type="ECO:0000256" key="5">
    <source>
        <dbReference type="SAM" id="Phobius"/>
    </source>
</evidence>
<evidence type="ECO:0000256" key="4">
    <source>
        <dbReference type="ARBA" id="ARBA00023136"/>
    </source>
</evidence>
<dbReference type="AlphaFoldDB" id="A0A179GC46"/>
<dbReference type="PROSITE" id="PS50850">
    <property type="entry name" value="MFS"/>
    <property type="match status" value="1"/>
</dbReference>
<dbReference type="InterPro" id="IPR036259">
    <property type="entry name" value="MFS_trans_sf"/>
</dbReference>
<accession>A0A179GC46</accession>
<feature type="transmembrane region" description="Helical" evidence="5">
    <location>
        <begin position="21"/>
        <end position="41"/>
    </location>
</feature>
<feature type="transmembrane region" description="Helical" evidence="5">
    <location>
        <begin position="53"/>
        <end position="71"/>
    </location>
</feature>
<evidence type="ECO:0000256" key="2">
    <source>
        <dbReference type="ARBA" id="ARBA00022692"/>
    </source>
</evidence>
<evidence type="ECO:0000256" key="1">
    <source>
        <dbReference type="ARBA" id="ARBA00004141"/>
    </source>
</evidence>
<name>A0A179GC46_PURLI</name>
<dbReference type="Gene3D" id="1.20.1250.20">
    <property type="entry name" value="MFS general substrate transporter like domains"/>
    <property type="match status" value="1"/>
</dbReference>
<feature type="transmembrane region" description="Helical" evidence="5">
    <location>
        <begin position="321"/>
        <end position="342"/>
    </location>
</feature>
<dbReference type="Proteomes" id="UP000078340">
    <property type="component" value="Unassembled WGS sequence"/>
</dbReference>
<dbReference type="GO" id="GO:0005886">
    <property type="term" value="C:plasma membrane"/>
    <property type="evidence" value="ECO:0007669"/>
    <property type="project" value="TreeGrafter"/>
</dbReference>
<feature type="transmembrane region" description="Helical" evidence="5">
    <location>
        <begin position="212"/>
        <end position="235"/>
    </location>
</feature>
<dbReference type="GO" id="GO:0022857">
    <property type="term" value="F:transmembrane transporter activity"/>
    <property type="evidence" value="ECO:0007669"/>
    <property type="project" value="InterPro"/>
</dbReference>
<protein>
    <submittedName>
        <fullName evidence="7">Major facilitator superfamily transporter</fullName>
    </submittedName>
</protein>
<dbReference type="Pfam" id="PF07690">
    <property type="entry name" value="MFS_1"/>
    <property type="match status" value="1"/>
</dbReference>
<evidence type="ECO:0000313" key="7">
    <source>
        <dbReference type="EMBL" id="OAQ74981.1"/>
    </source>
</evidence>
<keyword evidence="2 5" id="KW-0812">Transmembrane</keyword>
<comment type="subcellular location">
    <subcellularLocation>
        <location evidence="1">Membrane</location>
        <topology evidence="1">Multi-pass membrane protein</topology>
    </subcellularLocation>
</comment>